<dbReference type="AlphaFoldDB" id="K1TGP9"/>
<gene>
    <name evidence="2" type="ORF">LEA_08543</name>
</gene>
<feature type="non-terminal residue" evidence="2">
    <location>
        <position position="1"/>
    </location>
</feature>
<comment type="caution">
    <text evidence="2">The sequence shown here is derived from an EMBL/GenBank/DDBJ whole genome shotgun (WGS) entry which is preliminary data.</text>
</comment>
<name>K1TGP9_9ZZZZ</name>
<dbReference type="Gene3D" id="2.60.120.260">
    <property type="entry name" value="Galactose-binding domain-like"/>
    <property type="match status" value="1"/>
</dbReference>
<dbReference type="Pfam" id="PF22633">
    <property type="entry name" value="F5_F8_type_C_2"/>
    <property type="match status" value="1"/>
</dbReference>
<accession>K1TGP9</accession>
<proteinExistence type="predicted"/>
<dbReference type="SUPFAM" id="SSF49785">
    <property type="entry name" value="Galactose-binding domain-like"/>
    <property type="match status" value="1"/>
</dbReference>
<dbReference type="InterPro" id="IPR008979">
    <property type="entry name" value="Galactose-bd-like_sf"/>
</dbReference>
<dbReference type="InterPro" id="IPR000421">
    <property type="entry name" value="FA58C"/>
</dbReference>
<dbReference type="PROSITE" id="PS50022">
    <property type="entry name" value="FA58C_3"/>
    <property type="match status" value="1"/>
</dbReference>
<dbReference type="EMBL" id="AJWY01005693">
    <property type="protein sequence ID" value="EKC68938.1"/>
    <property type="molecule type" value="Genomic_DNA"/>
</dbReference>
<sequence>SSGNEADAMAAKYAVDGDNGTRWSSNFVDDAWLLVDLGKAYKINKVVLNWEGAYGKAYKIQTSTDGKNWTTS</sequence>
<feature type="domain" description="F5/8 type C" evidence="1">
    <location>
        <begin position="1"/>
        <end position="72"/>
    </location>
</feature>
<reference evidence="2" key="1">
    <citation type="journal article" date="2013" name="Environ. Microbiol.">
        <title>Microbiota from the distal guts of lean and obese adolescents exhibit partial functional redundancy besides clear differences in community structure.</title>
        <authorList>
            <person name="Ferrer M."/>
            <person name="Ruiz A."/>
            <person name="Lanza F."/>
            <person name="Haange S.B."/>
            <person name="Oberbach A."/>
            <person name="Till H."/>
            <person name="Bargiela R."/>
            <person name="Campoy C."/>
            <person name="Segura M.T."/>
            <person name="Richter M."/>
            <person name="von Bergen M."/>
            <person name="Seifert J."/>
            <person name="Suarez A."/>
        </authorList>
    </citation>
    <scope>NUCLEOTIDE SEQUENCE</scope>
</reference>
<evidence type="ECO:0000313" key="2">
    <source>
        <dbReference type="EMBL" id="EKC68938.1"/>
    </source>
</evidence>
<protein>
    <submittedName>
        <fullName evidence="2">Protein containing Coagulation factor 5/8 type</fullName>
    </submittedName>
</protein>
<evidence type="ECO:0000259" key="1">
    <source>
        <dbReference type="PROSITE" id="PS50022"/>
    </source>
</evidence>
<organism evidence="2">
    <name type="scientific">human gut metagenome</name>
    <dbReference type="NCBI Taxonomy" id="408170"/>
    <lineage>
        <taxon>unclassified sequences</taxon>
        <taxon>metagenomes</taxon>
        <taxon>organismal metagenomes</taxon>
    </lineage>
</organism>